<dbReference type="PANTHER" id="PTHR24422:SF27">
    <property type="entry name" value="PROTEIN-GLUTAMATE O-METHYLTRANSFERASE"/>
    <property type="match status" value="1"/>
</dbReference>
<evidence type="ECO:0000256" key="8">
    <source>
        <dbReference type="PROSITE-ProRule" id="PRU00050"/>
    </source>
</evidence>
<dbReference type="PANTHER" id="PTHR24422">
    <property type="entry name" value="CHEMOTAXIS PROTEIN METHYLTRANSFERASE"/>
    <property type="match status" value="1"/>
</dbReference>
<dbReference type="InterPro" id="IPR050903">
    <property type="entry name" value="Bact_Chemotaxis_MeTrfase"/>
</dbReference>
<organism evidence="14 15">
    <name type="scientific">Chitinophaga pinensis (strain ATCC 43595 / DSM 2588 / LMG 13176 / NBRC 15968 / NCIMB 11800 / UQM 2034)</name>
    <dbReference type="NCBI Taxonomy" id="485918"/>
    <lineage>
        <taxon>Bacteria</taxon>
        <taxon>Pseudomonadati</taxon>
        <taxon>Bacteroidota</taxon>
        <taxon>Chitinophagia</taxon>
        <taxon>Chitinophagales</taxon>
        <taxon>Chitinophagaceae</taxon>
        <taxon>Chitinophaga</taxon>
    </lineage>
</organism>
<dbReference type="Gene3D" id="3.30.565.10">
    <property type="entry name" value="Histidine kinase-like ATPase, C-terminal domain"/>
    <property type="match status" value="1"/>
</dbReference>
<dbReference type="InterPro" id="IPR029016">
    <property type="entry name" value="GAF-like_dom_sf"/>
</dbReference>
<dbReference type="Pfam" id="PF01339">
    <property type="entry name" value="CheB_methylest"/>
    <property type="match status" value="1"/>
</dbReference>
<dbReference type="GO" id="GO:0000155">
    <property type="term" value="F:phosphorelay sensor kinase activity"/>
    <property type="evidence" value="ECO:0007669"/>
    <property type="project" value="InterPro"/>
</dbReference>
<comment type="caution">
    <text evidence="8">Lacks conserved residue(s) required for the propagation of feature annotation.</text>
</comment>
<dbReference type="Gene3D" id="3.30.450.40">
    <property type="match status" value="1"/>
</dbReference>
<dbReference type="InterPro" id="IPR000673">
    <property type="entry name" value="Sig_transdc_resp-reg_Me-estase"/>
</dbReference>
<evidence type="ECO:0000313" key="15">
    <source>
        <dbReference type="Proteomes" id="UP000002215"/>
    </source>
</evidence>
<evidence type="ECO:0000256" key="4">
    <source>
        <dbReference type="ARBA" id="ARBA00022603"/>
    </source>
</evidence>
<evidence type="ECO:0000256" key="1">
    <source>
        <dbReference type="ARBA" id="ARBA00000085"/>
    </source>
</evidence>
<dbReference type="PROSITE" id="PS50113">
    <property type="entry name" value="PAC"/>
    <property type="match status" value="1"/>
</dbReference>
<feature type="domain" description="CheB-type methylesterase" evidence="12">
    <location>
        <begin position="29"/>
        <end position="207"/>
    </location>
</feature>
<protein>
    <submittedName>
        <fullName evidence="14">Signal transduction histidine kinase with CheB and CheR activity</fullName>
    </submittedName>
</protein>
<dbReference type="InterPro" id="IPR000700">
    <property type="entry name" value="PAS-assoc_C"/>
</dbReference>
<evidence type="ECO:0000256" key="5">
    <source>
        <dbReference type="ARBA" id="ARBA00022679"/>
    </source>
</evidence>
<dbReference type="Pfam" id="PF13596">
    <property type="entry name" value="PAS_10"/>
    <property type="match status" value="1"/>
</dbReference>
<reference evidence="15" key="1">
    <citation type="submission" date="2009-08" db="EMBL/GenBank/DDBJ databases">
        <title>The complete genome of Chitinophaga pinensis DSM 2588.</title>
        <authorList>
            <consortium name="US DOE Joint Genome Institute (JGI-PGF)"/>
            <person name="Lucas S."/>
            <person name="Copeland A."/>
            <person name="Lapidus A."/>
            <person name="Glavina del Rio T."/>
            <person name="Dalin E."/>
            <person name="Tice H."/>
            <person name="Bruce D."/>
            <person name="Goodwin L."/>
            <person name="Pitluck S."/>
            <person name="Kyrpides N."/>
            <person name="Mavromatis K."/>
            <person name="Ivanova N."/>
            <person name="Mikhailova N."/>
            <person name="Sims D."/>
            <person name="Meinche L."/>
            <person name="Brettin T."/>
            <person name="Detter J.C."/>
            <person name="Han C."/>
            <person name="Larimer F."/>
            <person name="Land M."/>
            <person name="Hauser L."/>
            <person name="Markowitz V."/>
            <person name="Cheng J.-F."/>
            <person name="Hugenholtz P."/>
            <person name="Woyke T."/>
            <person name="Wu D."/>
            <person name="Spring S."/>
            <person name="Klenk H.-P."/>
            <person name="Eisen J.A."/>
        </authorList>
    </citation>
    <scope>NUCLEOTIDE SEQUENCE [LARGE SCALE GENOMIC DNA]</scope>
    <source>
        <strain evidence="15">ATCC 43595 / DSM 2588 / LMG 13176 / NBRC 15968 / NCIMB 11800 / UQM 2034</strain>
    </source>
</reference>
<dbReference type="Pfam" id="PF02518">
    <property type="entry name" value="HATPase_c"/>
    <property type="match status" value="1"/>
</dbReference>
<dbReference type="Pfam" id="PF01739">
    <property type="entry name" value="CheR"/>
    <property type="match status" value="1"/>
</dbReference>
<dbReference type="SUPFAM" id="SSF52738">
    <property type="entry name" value="Methylesterase CheB, C-terminal domain"/>
    <property type="match status" value="1"/>
</dbReference>
<dbReference type="SMART" id="SM00388">
    <property type="entry name" value="HisKA"/>
    <property type="match status" value="1"/>
</dbReference>
<evidence type="ECO:0000259" key="13">
    <source>
        <dbReference type="PROSITE" id="PS50123"/>
    </source>
</evidence>
<feature type="coiled-coil region" evidence="9">
    <location>
        <begin position="662"/>
        <end position="738"/>
    </location>
</feature>
<dbReference type="KEGG" id="cpi:Cpin_4422"/>
<dbReference type="InterPro" id="IPR029063">
    <property type="entry name" value="SAM-dependent_MTases_sf"/>
</dbReference>
<name>A0A979GWM7_CHIPD</name>
<dbReference type="GO" id="GO:0032259">
    <property type="term" value="P:methylation"/>
    <property type="evidence" value="ECO:0007669"/>
    <property type="project" value="UniProtKB-KW"/>
</dbReference>
<dbReference type="Proteomes" id="UP000002215">
    <property type="component" value="Chromosome"/>
</dbReference>
<feature type="domain" description="CheR-type methyltransferase" evidence="13">
    <location>
        <begin position="220"/>
        <end position="483"/>
    </location>
</feature>
<dbReference type="SUPFAM" id="SSF47384">
    <property type="entry name" value="Homodimeric domain of signal transducing histidine kinase"/>
    <property type="match status" value="1"/>
</dbReference>
<dbReference type="InterPro" id="IPR035965">
    <property type="entry name" value="PAS-like_dom_sf"/>
</dbReference>
<reference evidence="14 15" key="2">
    <citation type="journal article" date="2010" name="Stand. Genomic Sci.">
        <title>Complete genome sequence of Chitinophaga pinensis type strain (UQM 2034).</title>
        <authorList>
            <person name="Glavina Del Rio T."/>
            <person name="Abt B."/>
            <person name="Spring S."/>
            <person name="Lapidus A."/>
            <person name="Nolan M."/>
            <person name="Tice H."/>
            <person name="Copeland A."/>
            <person name="Cheng J.F."/>
            <person name="Chen F."/>
            <person name="Bruce D."/>
            <person name="Goodwin L."/>
            <person name="Pitluck S."/>
            <person name="Ivanova N."/>
            <person name="Mavromatis K."/>
            <person name="Mikhailova N."/>
            <person name="Pati A."/>
            <person name="Chen A."/>
            <person name="Palaniappan K."/>
            <person name="Land M."/>
            <person name="Hauser L."/>
            <person name="Chang Y.J."/>
            <person name="Jeffries C.D."/>
            <person name="Chain P."/>
            <person name="Saunders E."/>
            <person name="Detter J.C."/>
            <person name="Brettin T."/>
            <person name="Rohde M."/>
            <person name="Goker M."/>
            <person name="Bristow J."/>
            <person name="Eisen J.A."/>
            <person name="Markowitz V."/>
            <person name="Hugenholtz P."/>
            <person name="Kyrpides N.C."/>
            <person name="Klenk H.P."/>
            <person name="Lucas S."/>
        </authorList>
    </citation>
    <scope>NUCLEOTIDE SEQUENCE [LARGE SCALE GENOMIC DNA]</scope>
    <source>
        <strain evidence="15">ATCC 43595 / DSM 2588 / LMG 13176 / NBRC 15968 / NCIMB 11800 / UQM 2034</strain>
    </source>
</reference>
<comment type="catalytic activity">
    <reaction evidence="2">
        <text>L-glutamyl-[protein] + S-adenosyl-L-methionine = [protein]-L-glutamate 5-O-methyl ester + S-adenosyl-L-homocysteine</text>
        <dbReference type="Rhea" id="RHEA:24452"/>
        <dbReference type="Rhea" id="RHEA-COMP:10208"/>
        <dbReference type="Rhea" id="RHEA-COMP:10311"/>
        <dbReference type="ChEBI" id="CHEBI:29973"/>
        <dbReference type="ChEBI" id="CHEBI:57856"/>
        <dbReference type="ChEBI" id="CHEBI:59789"/>
        <dbReference type="ChEBI" id="CHEBI:82795"/>
        <dbReference type="EC" id="2.1.1.80"/>
    </reaction>
</comment>
<dbReference type="SMART" id="SM00387">
    <property type="entry name" value="HATPase_c"/>
    <property type="match status" value="1"/>
</dbReference>
<dbReference type="Gene3D" id="1.10.287.130">
    <property type="match status" value="1"/>
</dbReference>
<comment type="catalytic activity">
    <reaction evidence="1">
        <text>ATP + protein L-histidine = ADP + protein N-phospho-L-histidine.</text>
        <dbReference type="EC" id="2.7.13.3"/>
    </reaction>
</comment>
<evidence type="ECO:0000256" key="6">
    <source>
        <dbReference type="ARBA" id="ARBA00022691"/>
    </source>
</evidence>
<dbReference type="SUPFAM" id="SSF55874">
    <property type="entry name" value="ATPase domain of HSP90 chaperone/DNA topoisomerase II/histidine kinase"/>
    <property type="match status" value="1"/>
</dbReference>
<dbReference type="SMART" id="SM00065">
    <property type="entry name" value="GAF"/>
    <property type="match status" value="1"/>
</dbReference>
<keyword evidence="6" id="KW-0949">S-adenosyl-L-methionine</keyword>
<dbReference type="InterPro" id="IPR022642">
    <property type="entry name" value="CheR_C"/>
</dbReference>
<dbReference type="InterPro" id="IPR036804">
    <property type="entry name" value="CheR_N_sf"/>
</dbReference>
<dbReference type="EMBL" id="CP001699">
    <property type="protein sequence ID" value="ACU61866.1"/>
    <property type="molecule type" value="Genomic_DNA"/>
</dbReference>
<dbReference type="FunFam" id="3.30.565.10:FF:000006">
    <property type="entry name" value="Sensor histidine kinase WalK"/>
    <property type="match status" value="1"/>
</dbReference>
<dbReference type="GO" id="GO:0008984">
    <property type="term" value="F:protein-glutamate methylesterase activity"/>
    <property type="evidence" value="ECO:0007669"/>
    <property type="project" value="InterPro"/>
</dbReference>
<dbReference type="SUPFAM" id="SSF55785">
    <property type="entry name" value="PYP-like sensor domain (PAS domain)"/>
    <property type="match status" value="1"/>
</dbReference>
<dbReference type="InterPro" id="IPR000780">
    <property type="entry name" value="CheR_MeTrfase"/>
</dbReference>
<dbReference type="SUPFAM" id="SSF53335">
    <property type="entry name" value="S-adenosyl-L-methionine-dependent methyltransferases"/>
    <property type="match status" value="1"/>
</dbReference>
<dbReference type="PRINTS" id="PR00996">
    <property type="entry name" value="CHERMTFRASE"/>
</dbReference>
<accession>A0A979GWM7</accession>
<dbReference type="Pfam" id="PF13185">
    <property type="entry name" value="GAF_2"/>
    <property type="match status" value="1"/>
</dbReference>
<dbReference type="SMART" id="SM00138">
    <property type="entry name" value="MeTrc"/>
    <property type="match status" value="1"/>
</dbReference>
<sequence length="1274" mass="143552">MYTLMKELETSYDKESILAGRPNKDDLLVVGIGASAGGIRALQCFFENVPANPGMAYVVILHLSPDHDSQLQQLLQHVTPLKVTLITEKTRVQPDHVYVVSPDQHLIMSDGHIIPSSNAGIEERRVPVDIFFRTLANSLGPRAVCVVLSGTGANGSMGLKRVKECGGAAFVQNPREAEYNEMPRNAIATAMVDDILPVSEIPEKIIAYKLNLGSVQIPVDSEKRAEEEQHALREVFTHLRLRTGHDFSNYKRPTLLRRIERRINIRNLSSLQAYAAYLKHNPEEISALLKDLLISVTNFFRDKKAFDALEKDVVPAILQNKKAENQVRIWIAGCATGEEAYSLAILFAEKTMGSIDDPKIQIFATDIDEAAIAVAREGYYTLNDAADVSPARLRRFFNKEGEGYRIKREIRETILFASHNFLKDPPFSYLDMVSCRNVLIYLNHTAQERVMETFHFALKPGGFLMLGLSESAESASDLYTLFNREFHIFQSKRIVQSNYPVPESVPHFNFKEPAASQAVISQENRTRERVMRNDLHQRLLEEYAPPSMVINEEYDILHLSERAGRYLQMTGGEPSQNLLKLVRQDLCLELRSALYQAVQRQIAVEAQGLRVSIDGQSENVNIHIRPVFRQGDIANGLILVIFEQSMEDAGGQVILSSDEPLARQLEEELIRLKAQLRASIEQHEFQQEELKASNEELQAMNEELRSAAEELETSKEELQSINEELRTVNQELKVKVDETTLAGNNLQNLINSAEIGTIFLDRSLRLALFTPPARTVFNFIPNDIGRPLSDITNKLNYDDIISDAEAVLEKLLTIEREVSSIDGRIFLIRILPYRTEEDRINGVVMTFIDMTQHKKAEIVLRENQAWLNGQKEAFQAAMNGQSLTSSLNPLIRTVIDQMDGEARSAFYMTPSGGEGLHLVAGMTEEYAKDINGFQIGPESLACGLAMHTGDPVITEDIEEDPRWEQWRPIARKYDYRGCWSFPVRTIGGPILGTLAIYFRQPRSPQQRELEMAAIITHSASIIISRYNEAVERAQAEEALRLSEQRLKNLLKIREEFISVASHELKTPITSMKVYAEIVEERMAETGNHEDGELISRLNEQIDRLTVLINLLLDTTTISEGKLKMNFTDVDIKKVVAEKLGDIQRAGTHKFELQTEELPLISADAERIGQVVTNLLSNAIKYSPAGSTVRIAVRKEKERIQVSVQDQGYGIPKAHQQKIFDRFYRVTTDNFDTFPGMGLGLYISAQIIQGHHGAIDVESEEGKGSNFSFTLPIKS</sequence>
<dbReference type="GO" id="GO:0000156">
    <property type="term" value="F:phosphorelay response regulator activity"/>
    <property type="evidence" value="ECO:0007669"/>
    <property type="project" value="InterPro"/>
</dbReference>
<dbReference type="InterPro" id="IPR036890">
    <property type="entry name" value="HATPase_C_sf"/>
</dbReference>
<dbReference type="SUPFAM" id="SSF55781">
    <property type="entry name" value="GAF domain-like"/>
    <property type="match status" value="1"/>
</dbReference>
<evidence type="ECO:0000313" key="14">
    <source>
        <dbReference type="EMBL" id="ACU61866.1"/>
    </source>
</evidence>
<evidence type="ECO:0000259" key="11">
    <source>
        <dbReference type="PROSITE" id="PS50113"/>
    </source>
</evidence>
<proteinExistence type="predicted"/>
<dbReference type="Gene3D" id="1.10.155.10">
    <property type="entry name" value="Chemotaxis receptor methyltransferase CheR, N-terminal domain"/>
    <property type="match status" value="1"/>
</dbReference>
<evidence type="ECO:0000259" key="12">
    <source>
        <dbReference type="PROSITE" id="PS50122"/>
    </source>
</evidence>
<dbReference type="Pfam" id="PF03705">
    <property type="entry name" value="CheR_N"/>
    <property type="match status" value="1"/>
</dbReference>
<dbReference type="Gene3D" id="3.30.450.20">
    <property type="entry name" value="PAS domain"/>
    <property type="match status" value="1"/>
</dbReference>
<dbReference type="InterPro" id="IPR036097">
    <property type="entry name" value="HisK_dim/P_sf"/>
</dbReference>
<dbReference type="PROSITE" id="PS50109">
    <property type="entry name" value="HIS_KIN"/>
    <property type="match status" value="1"/>
</dbReference>
<dbReference type="Pfam" id="PF00512">
    <property type="entry name" value="HisKA"/>
    <property type="match status" value="1"/>
</dbReference>
<dbReference type="AlphaFoldDB" id="A0A979GWM7"/>
<dbReference type="PROSITE" id="PS50122">
    <property type="entry name" value="CHEB"/>
    <property type="match status" value="1"/>
</dbReference>
<dbReference type="GO" id="GO:0005737">
    <property type="term" value="C:cytoplasm"/>
    <property type="evidence" value="ECO:0007669"/>
    <property type="project" value="InterPro"/>
</dbReference>
<dbReference type="Gene3D" id="3.40.50.180">
    <property type="entry name" value="Methylesterase CheB, C-terminal domain"/>
    <property type="match status" value="1"/>
</dbReference>
<dbReference type="PROSITE" id="PS50123">
    <property type="entry name" value="CHER"/>
    <property type="match status" value="1"/>
</dbReference>
<dbReference type="InterPro" id="IPR003661">
    <property type="entry name" value="HisK_dim/P_dom"/>
</dbReference>
<feature type="domain" description="Histidine kinase" evidence="10">
    <location>
        <begin position="1059"/>
        <end position="1274"/>
    </location>
</feature>
<dbReference type="GO" id="GO:0006935">
    <property type="term" value="P:chemotaxis"/>
    <property type="evidence" value="ECO:0007669"/>
    <property type="project" value="InterPro"/>
</dbReference>
<dbReference type="InterPro" id="IPR003594">
    <property type="entry name" value="HATPase_dom"/>
</dbReference>
<gene>
    <name evidence="14" type="ordered locus">Cpin_4422</name>
</gene>
<dbReference type="InterPro" id="IPR022641">
    <property type="entry name" value="CheR_N"/>
</dbReference>
<keyword evidence="7 14" id="KW-0418">Kinase</keyword>
<keyword evidence="3" id="KW-0597">Phosphoprotein</keyword>
<dbReference type="Gene3D" id="3.40.50.150">
    <property type="entry name" value="Vaccinia Virus protein VP39"/>
    <property type="match status" value="1"/>
</dbReference>
<evidence type="ECO:0000256" key="7">
    <source>
        <dbReference type="ARBA" id="ARBA00022777"/>
    </source>
</evidence>
<keyword evidence="9" id="KW-0175">Coiled coil</keyword>
<feature type="domain" description="PAC" evidence="11">
    <location>
        <begin position="812"/>
        <end position="862"/>
    </location>
</feature>
<evidence type="ECO:0000259" key="10">
    <source>
        <dbReference type="PROSITE" id="PS50109"/>
    </source>
</evidence>
<dbReference type="InterPro" id="IPR035909">
    <property type="entry name" value="CheB_C"/>
</dbReference>
<evidence type="ECO:0000256" key="3">
    <source>
        <dbReference type="ARBA" id="ARBA00022553"/>
    </source>
</evidence>
<dbReference type="SUPFAM" id="SSF47757">
    <property type="entry name" value="Chemotaxis receptor methyltransferase CheR, N-terminal domain"/>
    <property type="match status" value="1"/>
</dbReference>
<keyword evidence="4" id="KW-0489">Methyltransferase</keyword>
<dbReference type="CDD" id="cd00075">
    <property type="entry name" value="HATPase"/>
    <property type="match status" value="1"/>
</dbReference>
<dbReference type="InterPro" id="IPR003018">
    <property type="entry name" value="GAF"/>
</dbReference>
<dbReference type="CDD" id="cd02440">
    <property type="entry name" value="AdoMet_MTases"/>
    <property type="match status" value="1"/>
</dbReference>
<keyword evidence="5" id="KW-0808">Transferase</keyword>
<dbReference type="CDD" id="cd16434">
    <property type="entry name" value="CheB-CheR_fusion"/>
    <property type="match status" value="1"/>
</dbReference>
<dbReference type="GO" id="GO:0008983">
    <property type="term" value="F:protein-glutamate O-methyltransferase activity"/>
    <property type="evidence" value="ECO:0007669"/>
    <property type="project" value="UniProtKB-EC"/>
</dbReference>
<dbReference type="InterPro" id="IPR005467">
    <property type="entry name" value="His_kinase_dom"/>
</dbReference>
<evidence type="ECO:0000256" key="9">
    <source>
        <dbReference type="SAM" id="Coils"/>
    </source>
</evidence>
<evidence type="ECO:0000256" key="2">
    <source>
        <dbReference type="ARBA" id="ARBA00001541"/>
    </source>
</evidence>
<dbReference type="CDD" id="cd00082">
    <property type="entry name" value="HisKA"/>
    <property type="match status" value="1"/>
</dbReference>